<sequence length="160" mass="17708">MEAARRKLPKTAWVQFFDAKLVATWQHLYFAVLNALLAFKNERNISKSVAMETMLYASAQRQIRKAICLMGVKCTVGDIAVVIIGESTKSIATLLSSVSKYVGKETDDAVLEISQEKEEGIREAFGITDAELEAVLEKDSVKEALVDLIIERVALLSTQL</sequence>
<dbReference type="SUPFAM" id="SSF143870">
    <property type="entry name" value="PF0523-like"/>
    <property type="match status" value="1"/>
</dbReference>
<protein>
    <submittedName>
        <fullName evidence="2">Uncharacterized protein</fullName>
    </submittedName>
</protein>
<dbReference type="InterPro" id="IPR016799">
    <property type="entry name" value="UCP022062"/>
</dbReference>
<dbReference type="Proteomes" id="UP000054016">
    <property type="component" value="Unassembled WGS sequence"/>
</dbReference>
<dbReference type="Pfam" id="PF08617">
    <property type="entry name" value="CGI-121"/>
    <property type="match status" value="1"/>
</dbReference>
<name>A0A0M0BUL7_9ARCH</name>
<comment type="similarity">
    <text evidence="1">Belongs to the CGI121/TPRKB family.</text>
</comment>
<dbReference type="InterPro" id="IPR036504">
    <property type="entry name" value="CGI121/TPRKB_sf"/>
</dbReference>
<evidence type="ECO:0000313" key="2">
    <source>
        <dbReference type="EMBL" id="KON32134.1"/>
    </source>
</evidence>
<evidence type="ECO:0000256" key="1">
    <source>
        <dbReference type="ARBA" id="ARBA00005546"/>
    </source>
</evidence>
<reference evidence="3" key="1">
    <citation type="submission" date="2015-06" db="EMBL/GenBank/DDBJ databases">
        <title>New insights into the roles of widespread benthic archaea in carbon and nitrogen cycling.</title>
        <authorList>
            <person name="Lazar C.S."/>
            <person name="Baker B.J."/>
            <person name="Seitz K.W."/>
            <person name="Hyde A.S."/>
            <person name="Dick G.J."/>
            <person name="Hinrichs K.-U."/>
            <person name="Teske A.P."/>
        </authorList>
    </citation>
    <scope>NUCLEOTIDE SEQUENCE [LARGE SCALE GENOMIC DNA]</scope>
</reference>
<dbReference type="EMBL" id="LFWV01000011">
    <property type="protein sequence ID" value="KON32134.1"/>
    <property type="molecule type" value="Genomic_DNA"/>
</dbReference>
<accession>A0A0M0BUL7</accession>
<gene>
    <name evidence="2" type="ORF">AC478_01150</name>
</gene>
<dbReference type="InterPro" id="IPR013926">
    <property type="entry name" value="CGI121/TPRKB"/>
</dbReference>
<dbReference type="PIRSF" id="PIRSF022062">
    <property type="entry name" value="UCP022062"/>
    <property type="match status" value="1"/>
</dbReference>
<dbReference type="NCBIfam" id="NF011465">
    <property type="entry name" value="PRK14886.1-1"/>
    <property type="match status" value="1"/>
</dbReference>
<organism evidence="2 3">
    <name type="scientific">miscellaneous Crenarchaeota group-1 archaeon SG8-32-3</name>
    <dbReference type="NCBI Taxonomy" id="1685125"/>
    <lineage>
        <taxon>Archaea</taxon>
        <taxon>Candidatus Bathyarchaeota</taxon>
        <taxon>MCG-1</taxon>
    </lineage>
</organism>
<dbReference type="Gene3D" id="3.30.2380.10">
    <property type="entry name" value="CGI121/TPRKB"/>
    <property type="match status" value="1"/>
</dbReference>
<dbReference type="AlphaFoldDB" id="A0A0M0BUL7"/>
<proteinExistence type="inferred from homology"/>
<evidence type="ECO:0000313" key="3">
    <source>
        <dbReference type="Proteomes" id="UP000054016"/>
    </source>
</evidence>
<comment type="caution">
    <text evidence="2">The sequence shown here is derived from an EMBL/GenBank/DDBJ whole genome shotgun (WGS) entry which is preliminary data.</text>
</comment>